<dbReference type="PANTHER" id="PTHR30572:SF4">
    <property type="entry name" value="ABC TRANSPORTER PERMEASE YTRF"/>
    <property type="match status" value="1"/>
</dbReference>
<dbReference type="GO" id="GO:0022857">
    <property type="term" value="F:transmembrane transporter activity"/>
    <property type="evidence" value="ECO:0007669"/>
    <property type="project" value="TreeGrafter"/>
</dbReference>
<dbReference type="AlphaFoldDB" id="A0A098AY10"/>
<dbReference type="InterPro" id="IPR050250">
    <property type="entry name" value="Macrolide_Exporter_MacB"/>
</dbReference>
<evidence type="ECO:0000256" key="6">
    <source>
        <dbReference type="ARBA" id="ARBA00038076"/>
    </source>
</evidence>
<dbReference type="Pfam" id="PF02687">
    <property type="entry name" value="FtsX"/>
    <property type="match status" value="2"/>
</dbReference>
<evidence type="ECO:0000313" key="9">
    <source>
        <dbReference type="EMBL" id="CDX00992.1"/>
    </source>
</evidence>
<reference evidence="9" key="1">
    <citation type="submission" date="2014-07" db="EMBL/GenBank/DDBJ databases">
        <authorList>
            <person name="Hornung V.Bastian."/>
        </authorList>
    </citation>
    <scope>NUCLEOTIDE SEQUENCE</scope>
    <source>
        <strain evidence="9">PCE-S</strain>
    </source>
</reference>
<comment type="similarity">
    <text evidence="6">Belongs to the ABC-4 integral membrane protein family.</text>
</comment>
<feature type="transmembrane region" description="Helical" evidence="7">
    <location>
        <begin position="746"/>
        <end position="772"/>
    </location>
</feature>
<dbReference type="PATRIC" id="fig|49338.4.peg.1196"/>
<organism evidence="9">
    <name type="scientific">Desulfitobacterium hafniense</name>
    <name type="common">Desulfitobacterium frappieri</name>
    <dbReference type="NCBI Taxonomy" id="49338"/>
    <lineage>
        <taxon>Bacteria</taxon>
        <taxon>Bacillati</taxon>
        <taxon>Bacillota</taxon>
        <taxon>Clostridia</taxon>
        <taxon>Eubacteriales</taxon>
        <taxon>Desulfitobacteriaceae</taxon>
        <taxon>Desulfitobacterium</taxon>
    </lineage>
</organism>
<gene>
    <name evidence="9" type="ORF">DPCES_1105</name>
</gene>
<protein>
    <submittedName>
        <fullName evidence="9">Efflux ABC transporter, permease protein</fullName>
    </submittedName>
</protein>
<dbReference type="EMBL" id="LK996017">
    <property type="protein sequence ID" value="CDX00992.1"/>
    <property type="molecule type" value="Genomic_DNA"/>
</dbReference>
<feature type="transmembrane region" description="Helical" evidence="7">
    <location>
        <begin position="792"/>
        <end position="818"/>
    </location>
</feature>
<accession>A0A098AY10</accession>
<keyword evidence="4 7" id="KW-1133">Transmembrane helix</keyword>
<comment type="subcellular location">
    <subcellularLocation>
        <location evidence="1">Cell membrane</location>
        <topology evidence="1">Multi-pass membrane protein</topology>
    </subcellularLocation>
</comment>
<evidence type="ECO:0000256" key="3">
    <source>
        <dbReference type="ARBA" id="ARBA00022692"/>
    </source>
</evidence>
<feature type="domain" description="ABC3 transporter permease C-terminal" evidence="8">
    <location>
        <begin position="705"/>
        <end position="822"/>
    </location>
</feature>
<evidence type="ECO:0000256" key="7">
    <source>
        <dbReference type="SAM" id="Phobius"/>
    </source>
</evidence>
<evidence type="ECO:0000256" key="1">
    <source>
        <dbReference type="ARBA" id="ARBA00004651"/>
    </source>
</evidence>
<feature type="transmembrane region" description="Helical" evidence="7">
    <location>
        <begin position="327"/>
        <end position="350"/>
    </location>
</feature>
<dbReference type="InterPro" id="IPR003838">
    <property type="entry name" value="ABC3_permease_C"/>
</dbReference>
<dbReference type="PANTHER" id="PTHR30572">
    <property type="entry name" value="MEMBRANE COMPONENT OF TRANSPORTER-RELATED"/>
    <property type="match status" value="1"/>
</dbReference>
<keyword evidence="5 7" id="KW-0472">Membrane</keyword>
<proteinExistence type="inferred from homology"/>
<evidence type="ECO:0000256" key="5">
    <source>
        <dbReference type="ARBA" id="ARBA00023136"/>
    </source>
</evidence>
<evidence type="ECO:0000256" key="2">
    <source>
        <dbReference type="ARBA" id="ARBA00022475"/>
    </source>
</evidence>
<feature type="transmembrane region" description="Helical" evidence="7">
    <location>
        <begin position="273"/>
        <end position="295"/>
    </location>
</feature>
<sequence>MIKVKNNQAIRTLAERNFRTAGTRNVIAVMAITLTAILFTSVFTMGFGLVESIQRASMIMSGGDGHAAVKYVTDETYERIKEHPLVKEMAYCRILSDSVDNQALIRRHTEFWYYDDVGLKYGFAEPTGGHKPLAENEVIADTKTLELLGIPLEVGAPLTLEITVHGRQVLRDFVLAGWWASDPGFNIGQIFASRAYVDAHQDELRYTYPEDKSLTGTVTGYLKFANSLNIAENLERVVTESGFSMEEGDPSYLATGVNWAYLSTGVGMDAGTLTALASALLLFVLTGYLIIYNIFQISVLRDIRFYGLLKTIGTTGRQLRAIIRRQALRLSLIGIPLGLLAGFWVGKALVPYLMARSSYAGSGVSVSPDPRIFAGAALFALFTVWISAHKPGKMAARISPMEAVRYTDQERSRGKKLKKSRHGAKPWRMALANLGRNKRRTVLVILSLSLSIVLTNTVFTLSQSVDLNKGLEKFSDSDFLLGHANLFNHQYDGESSAISESFISAAAAQEGFETGGRLYGSWASYQSRTSAQTMNRWPDGSLATALYGLEEFPFSCLKLVDGELDGEKLAGGDYILEGVQADDQGKVETGRFNHQVGDKITLNCGGTEREMTVLGHVVANPHTNTDGSWMGSAFFLPADIYRELTGNSVPMSYAFNVAEAQERDLENFLTRYTAEIEPTMNYSSKFTALSSLEGLRNTAVLIGGSLAAIIGMIGVLNFVNAVLTGILTRHRELAMLQSIGMTRRQLVGMLCSEGGCYAALTGISSILLSVGFSLLILRPLSEQIWFLSYRFVFWPLLIILPLLFVLGALVPYTVYYATAKQSIVERLRMAE</sequence>
<keyword evidence="3 7" id="KW-0812">Transmembrane</keyword>
<feature type="domain" description="ABC3 transporter permease C-terminal" evidence="8">
    <location>
        <begin position="279"/>
        <end position="400"/>
    </location>
</feature>
<feature type="transmembrane region" description="Helical" evidence="7">
    <location>
        <begin position="26"/>
        <end position="50"/>
    </location>
</feature>
<name>A0A098AY10_DESHA</name>
<dbReference type="GO" id="GO:0005886">
    <property type="term" value="C:plasma membrane"/>
    <property type="evidence" value="ECO:0007669"/>
    <property type="project" value="UniProtKB-SubCell"/>
</dbReference>
<evidence type="ECO:0000256" key="4">
    <source>
        <dbReference type="ARBA" id="ARBA00022989"/>
    </source>
</evidence>
<keyword evidence="2" id="KW-1003">Cell membrane</keyword>
<feature type="transmembrane region" description="Helical" evidence="7">
    <location>
        <begin position="699"/>
        <end position="726"/>
    </location>
</feature>
<evidence type="ECO:0000259" key="8">
    <source>
        <dbReference type="Pfam" id="PF02687"/>
    </source>
</evidence>
<feature type="transmembrane region" description="Helical" evidence="7">
    <location>
        <begin position="370"/>
        <end position="388"/>
    </location>
</feature>
<feature type="transmembrane region" description="Helical" evidence="7">
    <location>
        <begin position="442"/>
        <end position="461"/>
    </location>
</feature>
<dbReference type="RefSeq" id="WP_005814229.1">
    <property type="nucleotide sequence ID" value="NZ_CABKQQ010000051.1"/>
</dbReference>